<dbReference type="InterPro" id="IPR011613">
    <property type="entry name" value="GH15-like"/>
</dbReference>
<dbReference type="Pfam" id="PF19291">
    <property type="entry name" value="TREH_N"/>
    <property type="match status" value="1"/>
</dbReference>
<comment type="caution">
    <text evidence="3">The sequence shown here is derived from an EMBL/GenBank/DDBJ whole genome shotgun (WGS) entry which is preliminary data.</text>
</comment>
<feature type="domain" description="GH15-like" evidence="1">
    <location>
        <begin position="229"/>
        <end position="584"/>
    </location>
</feature>
<dbReference type="SUPFAM" id="SSF48208">
    <property type="entry name" value="Six-hairpin glycosidases"/>
    <property type="match status" value="1"/>
</dbReference>
<protein>
    <submittedName>
        <fullName evidence="3">Glycoside hydrolase family 15 protein</fullName>
    </submittedName>
</protein>
<keyword evidence="4" id="KW-1185">Reference proteome</keyword>
<evidence type="ECO:0000259" key="2">
    <source>
        <dbReference type="Pfam" id="PF19291"/>
    </source>
</evidence>
<gene>
    <name evidence="3" type="ORF">C4K88_13780</name>
</gene>
<dbReference type="InterPro" id="IPR012341">
    <property type="entry name" value="6hp_glycosidase-like_sf"/>
</dbReference>
<dbReference type="InterPro" id="IPR008928">
    <property type="entry name" value="6-hairpin_glycosidase_sf"/>
</dbReference>
<proteinExistence type="predicted"/>
<reference evidence="3 4" key="1">
    <citation type="journal article" date="2014" name="Int. J. Syst. Evol. Microbiol.">
        <title>Arthrobacter pityocampae sp. nov., isolated from Thaumetopoea pityocampa (Lep., Thaumetopoeidae).</title>
        <authorList>
            <person name="Ince I.A."/>
            <person name="Demirbag Z."/>
            <person name="Kati H."/>
        </authorList>
    </citation>
    <scope>NUCLEOTIDE SEQUENCE [LARGE SCALE GENOMIC DNA]</scope>
    <source>
        <strain evidence="3 4">Tp2</strain>
    </source>
</reference>
<name>A0A2S5IWC3_9MICC</name>
<dbReference type="Gene3D" id="1.50.10.10">
    <property type="match status" value="1"/>
</dbReference>
<dbReference type="PANTHER" id="PTHR31616">
    <property type="entry name" value="TREHALASE"/>
    <property type="match status" value="1"/>
</dbReference>
<dbReference type="Proteomes" id="UP000239297">
    <property type="component" value="Unassembled WGS sequence"/>
</dbReference>
<dbReference type="PANTHER" id="PTHR31616:SF0">
    <property type="entry name" value="GLUCAN 1,4-ALPHA-GLUCOSIDASE"/>
    <property type="match status" value="1"/>
</dbReference>
<dbReference type="GO" id="GO:0005975">
    <property type="term" value="P:carbohydrate metabolic process"/>
    <property type="evidence" value="ECO:0007669"/>
    <property type="project" value="InterPro"/>
</dbReference>
<keyword evidence="3" id="KW-0378">Hydrolase</keyword>
<evidence type="ECO:0000313" key="3">
    <source>
        <dbReference type="EMBL" id="PPB48859.1"/>
    </source>
</evidence>
<dbReference type="Pfam" id="PF00723">
    <property type="entry name" value="Glyco_hydro_15"/>
    <property type="match status" value="1"/>
</dbReference>
<organism evidence="3 4">
    <name type="scientific">Arthrobacter pityocampae</name>
    <dbReference type="NCBI Taxonomy" id="547334"/>
    <lineage>
        <taxon>Bacteria</taxon>
        <taxon>Bacillati</taxon>
        <taxon>Actinomycetota</taxon>
        <taxon>Actinomycetes</taxon>
        <taxon>Micrococcales</taxon>
        <taxon>Micrococcaceae</taxon>
        <taxon>Arthrobacter</taxon>
    </lineage>
</organism>
<dbReference type="GO" id="GO:0004553">
    <property type="term" value="F:hydrolase activity, hydrolyzing O-glycosyl compounds"/>
    <property type="evidence" value="ECO:0007669"/>
    <property type="project" value="UniProtKB-ARBA"/>
</dbReference>
<sequence length="591" mass="63657">MDGALRDDAGFVDLRSYAAIGDGRTVALVALDGSIDWYPTPDLDSAPAFARLLDAEEGFLSLAPTAPFSVERRYADGSNVLETTYTTAGGTVRVTDSLNTGVAGRLPWGELARRVDGLTGSVEMAWSVAPGTCFGGASPWVDTGAGQPILRIDGAALGILGIDHGVRHAGGRSVTGVFTTSPQSRHLVAVVSTHGEPLPLPDPQTIDDGVDRTIANWQSWSDAFGYDGEYRHAVLRSALTLKLLLHSPSGSIAAAATTSLPESLAGGKNWDYRYAWVRDTAYTLHALTRAGIREEVHAAVSWMLKNLRAQGADLEVFTGLNGDIPEGTRRPDLTGWRGIGPVVDGNPAAGQLQLGVFGDIFDIVWQYVQAGHALDPATMRQLADLADLACDVWQRRDAGMWELPEERHYVTSKLGCWNALRCAVLLADRGQLQGPVERWASERDRIRDWVHEHGWSEERQSYIWYPGSTELDASILLHAMSGFDTGPRMSSTLDALRAELGAGPLLYRYSGMQEEEATFVACAFWMVSALVAVGRRGEAVHLMEELVPLANDVGIMAEMIEPSDGAFLGNLPQGLSHLALIVAALTLSGES</sequence>
<dbReference type="EMBL" id="PRKW01000005">
    <property type="protein sequence ID" value="PPB48859.1"/>
    <property type="molecule type" value="Genomic_DNA"/>
</dbReference>
<feature type="domain" description="Trehalase-like N-terminal" evidence="2">
    <location>
        <begin position="18"/>
        <end position="156"/>
    </location>
</feature>
<dbReference type="RefSeq" id="WP_104122260.1">
    <property type="nucleotide sequence ID" value="NZ_PRKW01000005.1"/>
</dbReference>
<dbReference type="InterPro" id="IPR045582">
    <property type="entry name" value="Trehalase-like_N"/>
</dbReference>
<accession>A0A2S5IWC3</accession>
<dbReference type="OrthoDB" id="3902805at2"/>
<evidence type="ECO:0000259" key="1">
    <source>
        <dbReference type="Pfam" id="PF00723"/>
    </source>
</evidence>
<dbReference type="AlphaFoldDB" id="A0A2S5IWC3"/>
<evidence type="ECO:0000313" key="4">
    <source>
        <dbReference type="Proteomes" id="UP000239297"/>
    </source>
</evidence>